<dbReference type="AlphaFoldDB" id="A0A453G2J6"/>
<sequence length="182" mass="19176">RLESGEEIVRPPAACGVVVTLATPAVDREARKMQTTVEDLPADVLACALRRLDGPSLAAASCATAGLRARLSAAPLRRRLPLPVQFHGCCFRHRGRSMSPRRAHLRRGRVPQGSAPLLPGRGDLHVVLVVPDLAVPRGRRRVQGPGAGGLVLSVGFGAQLDRRGPPKRPGGERVEPAGGGRG</sequence>
<reference evidence="2" key="4">
    <citation type="submission" date="2019-03" db="UniProtKB">
        <authorList>
            <consortium name="EnsemblPlants"/>
        </authorList>
    </citation>
    <scope>IDENTIFICATION</scope>
</reference>
<feature type="compositionally biased region" description="Basic and acidic residues" evidence="1">
    <location>
        <begin position="160"/>
        <end position="175"/>
    </location>
</feature>
<reference evidence="3" key="2">
    <citation type="journal article" date="2017" name="Nat. Plants">
        <title>The Aegilops tauschii genome reveals multiple impacts of transposons.</title>
        <authorList>
            <person name="Zhao G."/>
            <person name="Zou C."/>
            <person name="Li K."/>
            <person name="Wang K."/>
            <person name="Li T."/>
            <person name="Gao L."/>
            <person name="Zhang X."/>
            <person name="Wang H."/>
            <person name="Yang Z."/>
            <person name="Liu X."/>
            <person name="Jiang W."/>
            <person name="Mao L."/>
            <person name="Kong X."/>
            <person name="Jiao Y."/>
            <person name="Jia J."/>
        </authorList>
    </citation>
    <scope>NUCLEOTIDE SEQUENCE [LARGE SCALE GENOMIC DNA]</scope>
    <source>
        <strain evidence="3">cv. AL8/78</strain>
    </source>
</reference>
<reference evidence="2" key="3">
    <citation type="journal article" date="2017" name="Nature">
        <title>Genome sequence of the progenitor of the wheat D genome Aegilops tauschii.</title>
        <authorList>
            <person name="Luo M.C."/>
            <person name="Gu Y.Q."/>
            <person name="Puiu D."/>
            <person name="Wang H."/>
            <person name="Twardziok S.O."/>
            <person name="Deal K.R."/>
            <person name="Huo N."/>
            <person name="Zhu T."/>
            <person name="Wang L."/>
            <person name="Wang Y."/>
            <person name="McGuire P.E."/>
            <person name="Liu S."/>
            <person name="Long H."/>
            <person name="Ramasamy R.K."/>
            <person name="Rodriguez J.C."/>
            <person name="Van S.L."/>
            <person name="Yuan L."/>
            <person name="Wang Z."/>
            <person name="Xia Z."/>
            <person name="Xiao L."/>
            <person name="Anderson O.D."/>
            <person name="Ouyang S."/>
            <person name="Liang Y."/>
            <person name="Zimin A.V."/>
            <person name="Pertea G."/>
            <person name="Qi P."/>
            <person name="Bennetzen J.L."/>
            <person name="Dai X."/>
            <person name="Dawson M.W."/>
            <person name="Muller H.G."/>
            <person name="Kugler K."/>
            <person name="Rivarola-Duarte L."/>
            <person name="Spannagl M."/>
            <person name="Mayer K.F.X."/>
            <person name="Lu F.H."/>
            <person name="Bevan M.W."/>
            <person name="Leroy P."/>
            <person name="Li P."/>
            <person name="You F.M."/>
            <person name="Sun Q."/>
            <person name="Liu Z."/>
            <person name="Lyons E."/>
            <person name="Wicker T."/>
            <person name="Salzberg S.L."/>
            <person name="Devos K.M."/>
            <person name="Dvorak J."/>
        </authorList>
    </citation>
    <scope>NUCLEOTIDE SEQUENCE [LARGE SCALE GENOMIC DNA]</scope>
    <source>
        <strain evidence="2">cv. AL8/78</strain>
    </source>
</reference>
<reference evidence="2" key="5">
    <citation type="journal article" date="2021" name="G3 (Bethesda)">
        <title>Aegilops tauschii genome assembly Aet v5.0 features greater sequence contiguity and improved annotation.</title>
        <authorList>
            <person name="Wang L."/>
            <person name="Zhu T."/>
            <person name="Rodriguez J.C."/>
            <person name="Deal K.R."/>
            <person name="Dubcovsky J."/>
            <person name="McGuire P.E."/>
            <person name="Lux T."/>
            <person name="Spannagl M."/>
            <person name="Mayer K.F.X."/>
            <person name="Baldrich P."/>
            <person name="Meyers B.C."/>
            <person name="Huo N."/>
            <person name="Gu Y.Q."/>
            <person name="Zhou H."/>
            <person name="Devos K.M."/>
            <person name="Bennetzen J.L."/>
            <person name="Unver T."/>
            <person name="Budak H."/>
            <person name="Gulick P.J."/>
            <person name="Galiba G."/>
            <person name="Kalapos B."/>
            <person name="Nelson D.R."/>
            <person name="Li P."/>
            <person name="You F.M."/>
            <person name="Luo M.C."/>
            <person name="Dvorak J."/>
        </authorList>
    </citation>
    <scope>NUCLEOTIDE SEQUENCE [LARGE SCALE GENOMIC DNA]</scope>
    <source>
        <strain evidence="2">cv. AL8/78</strain>
    </source>
</reference>
<accession>A0A453G2J6</accession>
<keyword evidence="3" id="KW-1185">Reference proteome</keyword>
<dbReference type="Proteomes" id="UP000015105">
    <property type="component" value="Chromosome 3D"/>
</dbReference>
<protein>
    <recommendedName>
        <fullName evidence="4">F-box domain-containing protein</fullName>
    </recommendedName>
</protein>
<dbReference type="EnsemblPlants" id="AET3Gv20861800.1">
    <property type="protein sequence ID" value="AET3Gv20861800.1"/>
    <property type="gene ID" value="AET3Gv20861800"/>
</dbReference>
<organism evidence="2 3">
    <name type="scientific">Aegilops tauschii subsp. strangulata</name>
    <name type="common">Goatgrass</name>
    <dbReference type="NCBI Taxonomy" id="200361"/>
    <lineage>
        <taxon>Eukaryota</taxon>
        <taxon>Viridiplantae</taxon>
        <taxon>Streptophyta</taxon>
        <taxon>Embryophyta</taxon>
        <taxon>Tracheophyta</taxon>
        <taxon>Spermatophyta</taxon>
        <taxon>Magnoliopsida</taxon>
        <taxon>Liliopsida</taxon>
        <taxon>Poales</taxon>
        <taxon>Poaceae</taxon>
        <taxon>BOP clade</taxon>
        <taxon>Pooideae</taxon>
        <taxon>Triticodae</taxon>
        <taxon>Triticeae</taxon>
        <taxon>Triticinae</taxon>
        <taxon>Aegilops</taxon>
    </lineage>
</organism>
<evidence type="ECO:0000256" key="1">
    <source>
        <dbReference type="SAM" id="MobiDB-lite"/>
    </source>
</evidence>
<feature type="region of interest" description="Disordered" evidence="1">
    <location>
        <begin position="158"/>
        <end position="182"/>
    </location>
</feature>
<name>A0A453G2J6_AEGTS</name>
<evidence type="ECO:0008006" key="4">
    <source>
        <dbReference type="Google" id="ProtNLM"/>
    </source>
</evidence>
<evidence type="ECO:0000313" key="2">
    <source>
        <dbReference type="EnsemblPlants" id="AET3Gv20861800.1"/>
    </source>
</evidence>
<proteinExistence type="predicted"/>
<evidence type="ECO:0000313" key="3">
    <source>
        <dbReference type="Proteomes" id="UP000015105"/>
    </source>
</evidence>
<dbReference type="Gramene" id="AET3Gv20861800.1">
    <property type="protein sequence ID" value="AET3Gv20861800.1"/>
    <property type="gene ID" value="AET3Gv20861800"/>
</dbReference>
<reference evidence="3" key="1">
    <citation type="journal article" date="2014" name="Science">
        <title>Ancient hybridizations among the ancestral genomes of bread wheat.</title>
        <authorList>
            <consortium name="International Wheat Genome Sequencing Consortium,"/>
            <person name="Marcussen T."/>
            <person name="Sandve S.R."/>
            <person name="Heier L."/>
            <person name="Spannagl M."/>
            <person name="Pfeifer M."/>
            <person name="Jakobsen K.S."/>
            <person name="Wulff B.B."/>
            <person name="Steuernagel B."/>
            <person name="Mayer K.F."/>
            <person name="Olsen O.A."/>
        </authorList>
    </citation>
    <scope>NUCLEOTIDE SEQUENCE [LARGE SCALE GENOMIC DNA]</scope>
    <source>
        <strain evidence="3">cv. AL8/78</strain>
    </source>
</reference>